<dbReference type="InterPro" id="IPR052740">
    <property type="entry name" value="CE4"/>
</dbReference>
<dbReference type="CDD" id="cd10919">
    <property type="entry name" value="CE4_CDA_like"/>
    <property type="match status" value="1"/>
</dbReference>
<feature type="compositionally biased region" description="Low complexity" evidence="1">
    <location>
        <begin position="459"/>
        <end position="470"/>
    </location>
</feature>
<protein>
    <recommendedName>
        <fullName evidence="5">Chitin deacetylase</fullName>
    </recommendedName>
</protein>
<comment type="caution">
    <text evidence="3">The sequence shown here is derived from an EMBL/GenBank/DDBJ whole genome shotgun (WGS) entry which is preliminary data.</text>
</comment>
<evidence type="ECO:0000313" key="4">
    <source>
        <dbReference type="Proteomes" id="UP000237144"/>
    </source>
</evidence>
<evidence type="ECO:0000313" key="3">
    <source>
        <dbReference type="EMBL" id="POY72906.1"/>
    </source>
</evidence>
<accession>A0A2S5B810</accession>
<evidence type="ECO:0000256" key="1">
    <source>
        <dbReference type="SAM" id="MobiDB-lite"/>
    </source>
</evidence>
<evidence type="ECO:0008006" key="5">
    <source>
        <dbReference type="Google" id="ProtNLM"/>
    </source>
</evidence>
<feature type="region of interest" description="Disordered" evidence="1">
    <location>
        <begin position="455"/>
        <end position="486"/>
    </location>
</feature>
<name>A0A2S5B810_9BASI</name>
<dbReference type="SUPFAM" id="SSF88713">
    <property type="entry name" value="Glycoside hydrolase/deacetylase"/>
    <property type="match status" value="1"/>
</dbReference>
<organism evidence="3 4">
    <name type="scientific">Rhodotorula taiwanensis</name>
    <dbReference type="NCBI Taxonomy" id="741276"/>
    <lineage>
        <taxon>Eukaryota</taxon>
        <taxon>Fungi</taxon>
        <taxon>Dikarya</taxon>
        <taxon>Basidiomycota</taxon>
        <taxon>Pucciniomycotina</taxon>
        <taxon>Microbotryomycetes</taxon>
        <taxon>Sporidiobolales</taxon>
        <taxon>Sporidiobolaceae</taxon>
        <taxon>Rhodotorula</taxon>
    </lineage>
</organism>
<dbReference type="Gene3D" id="3.20.20.370">
    <property type="entry name" value="Glycoside hydrolase/deacetylase"/>
    <property type="match status" value="1"/>
</dbReference>
<gene>
    <name evidence="3" type="ORF">BMF94_4067</name>
</gene>
<dbReference type="PANTHER" id="PTHR45985">
    <property type="match status" value="1"/>
</dbReference>
<dbReference type="AlphaFoldDB" id="A0A2S5B810"/>
<dbReference type="InterPro" id="IPR011330">
    <property type="entry name" value="Glyco_hydro/deAcase_b/a-brl"/>
</dbReference>
<keyword evidence="4" id="KW-1185">Reference proteome</keyword>
<reference evidence="3 4" key="1">
    <citation type="journal article" date="2018" name="Front. Microbiol.">
        <title>Prospects for Fungal Bioremediation of Acidic Radioactive Waste Sites: Characterization and Genome Sequence of Rhodotorula taiwanensis MD1149.</title>
        <authorList>
            <person name="Tkavc R."/>
            <person name="Matrosova V.Y."/>
            <person name="Grichenko O.E."/>
            <person name="Gostincar C."/>
            <person name="Volpe R.P."/>
            <person name="Klimenkova P."/>
            <person name="Gaidamakova E.K."/>
            <person name="Zhou C.E."/>
            <person name="Stewart B.J."/>
            <person name="Lyman M.G."/>
            <person name="Malfatti S.A."/>
            <person name="Rubinfeld B."/>
            <person name="Courtot M."/>
            <person name="Singh J."/>
            <person name="Dalgard C.L."/>
            <person name="Hamilton T."/>
            <person name="Frey K.G."/>
            <person name="Gunde-Cimerman N."/>
            <person name="Dugan L."/>
            <person name="Daly M.J."/>
        </authorList>
    </citation>
    <scope>NUCLEOTIDE SEQUENCE [LARGE SCALE GENOMIC DNA]</scope>
    <source>
        <strain evidence="3 4">MD1149</strain>
    </source>
</reference>
<sequence length="515" mass="55453">MPPRSRSSRFAASVLSFLAAATVINAQDGGAPTGATSSVESAGYSCDASKCQLPSCHCASPSPPGGLSPQDVPQFITFTADDAIQSYTLEVMNHFLANRSNPNGCPPRMTYFTSLSYTNYSMVTEWYVAGNEIADHTMTHAGKPNTSEIYGNLRALNAFAGIPMSSLTGFRAPLLSWNGSTLQHLHDASFEYDSSMTSATLPNASNTDAYWPYTLDYGIANNCLEQPDICKGQLKLNGLWSIPMYAIFEPNSSTIHLMDPWLDSGNPDTVLEWLKYTFLAHYNGNRQPFGLYSHPIHLATGYPGVTDPIATRNMIQNFLDWVQSFPNVWIVNNQQMLEWIKNPVPNSKISEVQALQCHSPNVPKNEKICNGIPHNEAGLLNACGFKDYPWQTCYYCPAEQPTPDNPVPAPVSGNTRHTLPSDCQTAFFNPQTNKCTCSSSSCSFTDNTKPIGNYSTNLGGADSGSSTGDSKPASAERTAPAKQNSGAVRLTSSAAALSALAAVIGGTAIGSFALL</sequence>
<evidence type="ECO:0000256" key="2">
    <source>
        <dbReference type="SAM" id="SignalP"/>
    </source>
</evidence>
<keyword evidence="2" id="KW-0732">Signal</keyword>
<dbReference type="Proteomes" id="UP000237144">
    <property type="component" value="Unassembled WGS sequence"/>
</dbReference>
<feature type="chain" id="PRO_5015677271" description="Chitin deacetylase" evidence="2">
    <location>
        <begin position="27"/>
        <end position="515"/>
    </location>
</feature>
<dbReference type="EMBL" id="PJQD01000045">
    <property type="protein sequence ID" value="POY72906.1"/>
    <property type="molecule type" value="Genomic_DNA"/>
</dbReference>
<proteinExistence type="predicted"/>
<dbReference type="OrthoDB" id="504708at2759"/>
<dbReference type="STRING" id="741276.A0A2S5B810"/>
<feature type="signal peptide" evidence="2">
    <location>
        <begin position="1"/>
        <end position="26"/>
    </location>
</feature>
<dbReference type="PANTHER" id="PTHR45985:SF3">
    <property type="entry name" value="CHITIN DEACETYLASE-LIKE 4"/>
    <property type="match status" value="1"/>
</dbReference>
<dbReference type="GO" id="GO:0005975">
    <property type="term" value="P:carbohydrate metabolic process"/>
    <property type="evidence" value="ECO:0007669"/>
    <property type="project" value="InterPro"/>
</dbReference>